<dbReference type="EMBL" id="FQUE01000001">
    <property type="protein sequence ID" value="SHE60622.1"/>
    <property type="molecule type" value="Genomic_DNA"/>
</dbReference>
<dbReference type="HAMAP" id="MF_00168">
    <property type="entry name" value="Q_tRNA_Tgt"/>
    <property type="match status" value="1"/>
</dbReference>
<dbReference type="InterPro" id="IPR004803">
    <property type="entry name" value="TGT"/>
</dbReference>
<keyword evidence="7" id="KW-0862">Zinc</keyword>
<keyword evidence="7" id="KW-0479">Metal-binding</keyword>
<dbReference type="Proteomes" id="UP000183987">
    <property type="component" value="Unassembled WGS sequence"/>
</dbReference>
<evidence type="ECO:0000259" key="8">
    <source>
        <dbReference type="Pfam" id="PF01702"/>
    </source>
</evidence>
<dbReference type="OrthoDB" id="9805417at2"/>
<proteinExistence type="inferred from homology"/>
<keyword evidence="3 7" id="KW-0808">Transferase</keyword>
<dbReference type="GO" id="GO:0005829">
    <property type="term" value="C:cytosol"/>
    <property type="evidence" value="ECO:0007669"/>
    <property type="project" value="TreeGrafter"/>
</dbReference>
<dbReference type="STRING" id="366533.SAMN05444339_101861"/>
<comment type="function">
    <text evidence="7">Catalyzes the base-exchange of a guanine (G) residue with the queuine precursor 7-aminomethyl-7-deazaguanine (PreQ1) at position 34 (anticodon wobble position) in tRNAs with GU(N) anticodons (tRNA-Asp, -Asn, -His and -Tyr). Catalysis occurs through a double-displacement mechanism. The nucleophile active site attacks the C1' of nucleotide 34 to detach the guanine base from the RNA, forming a covalent enzyme-RNA intermediate. The proton acceptor active site deprotonates the incoming PreQ1, allowing a nucleophilic attack on the C1' of the ribose to form the product. After dissociation, two additional enzymatic reactions on the tRNA convert PreQ1 to queuine (Q), resulting in the hypermodified nucleoside queuosine (7-(((4,5-cis-dihydroxy-2-cyclopenten-1-yl)amino)methyl)-7-deazaguanosine).</text>
</comment>
<keyword evidence="2 7" id="KW-0328">Glycosyltransferase</keyword>
<dbReference type="NCBIfam" id="TIGR00430">
    <property type="entry name" value="Q_tRNA_tgt"/>
    <property type="match status" value="1"/>
</dbReference>
<feature type="binding site" evidence="7">
    <location>
        <position position="307"/>
    </location>
    <ligand>
        <name>Zn(2+)</name>
        <dbReference type="ChEBI" id="CHEBI:29105"/>
    </ligand>
</feature>
<keyword evidence="5 7" id="KW-0671">Queuosine biosynthesis</keyword>
<dbReference type="SUPFAM" id="SSF51713">
    <property type="entry name" value="tRNA-guanine transglycosylase"/>
    <property type="match status" value="1"/>
</dbReference>
<dbReference type="InterPro" id="IPR036511">
    <property type="entry name" value="TGT-like_sf"/>
</dbReference>
<evidence type="ECO:0000256" key="3">
    <source>
        <dbReference type="ARBA" id="ARBA00022679"/>
    </source>
</evidence>
<feature type="binding site" evidence="7">
    <location>
        <begin position="93"/>
        <end position="97"/>
    </location>
    <ligand>
        <name>substrate</name>
    </ligand>
</feature>
<evidence type="ECO:0000313" key="10">
    <source>
        <dbReference type="Proteomes" id="UP000183987"/>
    </source>
</evidence>
<dbReference type="PANTHER" id="PTHR46499:SF1">
    <property type="entry name" value="QUEUINE TRNA-RIBOSYLTRANSFERASE"/>
    <property type="match status" value="1"/>
</dbReference>
<comment type="pathway">
    <text evidence="1 7">tRNA modification; tRNA-queuosine biosynthesis.</text>
</comment>
<evidence type="ECO:0000256" key="6">
    <source>
        <dbReference type="ARBA" id="ARBA00050112"/>
    </source>
</evidence>
<dbReference type="InterPro" id="IPR050076">
    <property type="entry name" value="ArchSynthase1/Queuine_TRR"/>
</dbReference>
<protein>
    <recommendedName>
        <fullName evidence="7">Queuine tRNA-ribosyltransferase</fullName>
        <ecNumber evidence="7">2.4.2.29</ecNumber>
    </recommendedName>
    <alternativeName>
        <fullName evidence="7">Guanine insertion enzyme</fullName>
    </alternativeName>
    <alternativeName>
        <fullName evidence="7">tRNA-guanine transglycosylase</fullName>
    </alternativeName>
</protein>
<evidence type="ECO:0000256" key="2">
    <source>
        <dbReference type="ARBA" id="ARBA00022676"/>
    </source>
</evidence>
<feature type="binding site" evidence="7">
    <location>
        <position position="310"/>
    </location>
    <ligand>
        <name>Zn(2+)</name>
        <dbReference type="ChEBI" id="CHEBI:29105"/>
    </ligand>
</feature>
<dbReference type="FunFam" id="3.20.20.105:FF:000001">
    <property type="entry name" value="Queuine tRNA-ribosyltransferase"/>
    <property type="match status" value="1"/>
</dbReference>
<comment type="similarity">
    <text evidence="7">Belongs to the queuine tRNA-ribosyltransferase family.</text>
</comment>
<gene>
    <name evidence="7" type="primary">tgt</name>
    <name evidence="9" type="ORF">SAMN05444339_101861</name>
</gene>
<comment type="caution">
    <text evidence="7">Lacks conserved residue(s) required for the propagation of feature annotation.</text>
</comment>
<keyword evidence="10" id="KW-1185">Reference proteome</keyword>
<dbReference type="GO" id="GO:0008479">
    <property type="term" value="F:tRNA-guanosine(34) queuine transglycosylase activity"/>
    <property type="evidence" value="ECO:0007669"/>
    <property type="project" value="UniProtKB-UniRule"/>
</dbReference>
<dbReference type="AlphaFoldDB" id="A0A1M4UV90"/>
<evidence type="ECO:0000256" key="1">
    <source>
        <dbReference type="ARBA" id="ARBA00004691"/>
    </source>
</evidence>
<sequence length="376" mass="41493">MTARFTFDLTATDGMARTGVIHTPRGDIRTPAFMPVGTAATVKAMMPESVAATGADILLGNTYHLMLRPTAERIARLGGLHRFMNWDKPILTDSGGFQVMSLADLRKLTEAGVTFKSHIDGSKHVLSPERSMEIQKLLGSDIVMCFDECPALPADRDRIAESMRLSMRWAQRSRDAFGDRPGHALFGIQQGGLERDFREESAKALTRIGFDGYAVGGLAVGEGQAAMFGCLDFATDMLPRDKPRYLMGVGKPDDIVGAVKRGIDMMDCVLPSRSGRTGQGFTRHGVVNIKNARHADDPRPLDEACTCPACRNYSRAYLHHVFRAQEMISGMLLTWHNLHYFQQIMGEMRDAIAQNRFAAWESGFHAMRAEGDIAPL</sequence>
<dbReference type="EC" id="2.4.2.29" evidence="7"/>
<feature type="domain" description="tRNA-guanine(15) transglycosylase-like" evidence="8">
    <location>
        <begin position="14"/>
        <end position="366"/>
    </location>
</feature>
<accession>A0A1M4UV90</accession>
<keyword evidence="4 7" id="KW-0819">tRNA processing</keyword>
<dbReference type="UniPathway" id="UPA00392"/>
<comment type="catalytic activity">
    <reaction evidence="6 7">
        <text>7-aminomethyl-7-carbaguanine + guanosine(34) in tRNA = 7-aminomethyl-7-carbaguanosine(34) in tRNA + guanine</text>
        <dbReference type="Rhea" id="RHEA:24104"/>
        <dbReference type="Rhea" id="RHEA-COMP:10341"/>
        <dbReference type="Rhea" id="RHEA-COMP:10342"/>
        <dbReference type="ChEBI" id="CHEBI:16235"/>
        <dbReference type="ChEBI" id="CHEBI:58703"/>
        <dbReference type="ChEBI" id="CHEBI:74269"/>
        <dbReference type="ChEBI" id="CHEBI:82833"/>
        <dbReference type="EC" id="2.4.2.29"/>
    </reaction>
</comment>
<dbReference type="Gene3D" id="3.20.20.105">
    <property type="entry name" value="Queuine tRNA-ribosyltransferase-like"/>
    <property type="match status" value="1"/>
</dbReference>
<organism evidence="9 10">
    <name type="scientific">Loktanella atrilutea</name>
    <dbReference type="NCBI Taxonomy" id="366533"/>
    <lineage>
        <taxon>Bacteria</taxon>
        <taxon>Pseudomonadati</taxon>
        <taxon>Pseudomonadota</taxon>
        <taxon>Alphaproteobacteria</taxon>
        <taxon>Rhodobacterales</taxon>
        <taxon>Roseobacteraceae</taxon>
        <taxon>Loktanella</taxon>
    </lineage>
</organism>
<feature type="active site" description="Proton acceptor" evidence="7">
    <location>
        <position position="93"/>
    </location>
</feature>
<evidence type="ECO:0000313" key="9">
    <source>
        <dbReference type="EMBL" id="SHE60622.1"/>
    </source>
</evidence>
<feature type="binding site" evidence="7">
    <location>
        <position position="336"/>
    </location>
    <ligand>
        <name>Zn(2+)</name>
        <dbReference type="ChEBI" id="CHEBI:29105"/>
    </ligand>
</feature>
<name>A0A1M4UV90_LOKAT</name>
<feature type="active site" description="Nucleophile" evidence="7">
    <location>
        <position position="267"/>
    </location>
</feature>
<feature type="binding site" evidence="7">
    <location>
        <position position="147"/>
    </location>
    <ligand>
        <name>substrate</name>
    </ligand>
</feature>
<comment type="subunit">
    <text evidence="7">Homodimer. Within each dimer, one monomer is responsible for RNA recognition and catalysis, while the other monomer binds to the replacement base PreQ1.</text>
</comment>
<dbReference type="GO" id="GO:0046872">
    <property type="term" value="F:metal ion binding"/>
    <property type="evidence" value="ECO:0007669"/>
    <property type="project" value="UniProtKB-KW"/>
</dbReference>
<feature type="binding site" evidence="7">
    <location>
        <position position="305"/>
    </location>
    <ligand>
        <name>Zn(2+)</name>
        <dbReference type="ChEBI" id="CHEBI:29105"/>
    </ligand>
</feature>
<feature type="binding site" evidence="7">
    <location>
        <position position="217"/>
    </location>
    <ligand>
        <name>substrate</name>
    </ligand>
</feature>
<feature type="binding site" evidence="7">
    <location>
        <position position="190"/>
    </location>
    <ligand>
        <name>substrate</name>
    </ligand>
</feature>
<dbReference type="InterPro" id="IPR002616">
    <property type="entry name" value="tRNA_ribo_trans-like"/>
</dbReference>
<dbReference type="RefSeq" id="WP_072855903.1">
    <property type="nucleotide sequence ID" value="NZ_FQUE01000001.1"/>
</dbReference>
<comment type="cofactor">
    <cofactor evidence="7">
        <name>Zn(2+)</name>
        <dbReference type="ChEBI" id="CHEBI:29105"/>
    </cofactor>
    <text evidence="7">Binds 1 zinc ion per subunit.</text>
</comment>
<evidence type="ECO:0000256" key="4">
    <source>
        <dbReference type="ARBA" id="ARBA00022694"/>
    </source>
</evidence>
<feature type="region of interest" description="RNA binding" evidence="7">
    <location>
        <begin position="248"/>
        <end position="254"/>
    </location>
</feature>
<dbReference type="NCBIfam" id="TIGR00449">
    <property type="entry name" value="tgt_general"/>
    <property type="match status" value="1"/>
</dbReference>
<dbReference type="Pfam" id="PF01702">
    <property type="entry name" value="TGT"/>
    <property type="match status" value="1"/>
</dbReference>
<reference evidence="10" key="1">
    <citation type="submission" date="2016-11" db="EMBL/GenBank/DDBJ databases">
        <authorList>
            <person name="Varghese N."/>
            <person name="Submissions S."/>
        </authorList>
    </citation>
    <scope>NUCLEOTIDE SEQUENCE [LARGE SCALE GENOMIC DNA]</scope>
    <source>
        <strain evidence="10">DSM 29326</strain>
    </source>
</reference>
<evidence type="ECO:0000256" key="5">
    <source>
        <dbReference type="ARBA" id="ARBA00022785"/>
    </source>
</evidence>
<evidence type="ECO:0000256" key="7">
    <source>
        <dbReference type="HAMAP-Rule" id="MF_00168"/>
    </source>
</evidence>
<dbReference type="GO" id="GO:0008616">
    <property type="term" value="P:tRNA queuosine(34) biosynthetic process"/>
    <property type="evidence" value="ECO:0007669"/>
    <property type="project" value="UniProtKB-UniRule"/>
</dbReference>
<dbReference type="PANTHER" id="PTHR46499">
    <property type="entry name" value="QUEUINE TRNA-RIBOSYLTRANSFERASE"/>
    <property type="match status" value="1"/>
</dbReference>